<comment type="caution">
    <text evidence="1">The sequence shown here is derived from an EMBL/GenBank/DDBJ whole genome shotgun (WGS) entry which is preliminary data.</text>
</comment>
<dbReference type="SUPFAM" id="SSF52540">
    <property type="entry name" value="P-loop containing nucleoside triphosphate hydrolases"/>
    <property type="match status" value="1"/>
</dbReference>
<keyword evidence="2" id="KW-1185">Reference proteome</keyword>
<dbReference type="EMBL" id="ABVL01000053">
    <property type="protein sequence ID" value="EDY15819.1"/>
    <property type="molecule type" value="Genomic_DNA"/>
</dbReference>
<sequence>MIEEIAKLGLPVIIDDFHYIEHEVQRRLCQQMKNAAAQGVRFIVLNTPQRGDDPIRNNQDLAGRFFAVNVNFWETGGLKEIGTKGFQTLEVKVDEEILNVLSKECLGSPQLMQTLCLELGREYISLDRPYSHQAIKADGFDWARVRQRAVRSYDHTALYDKLKNGPPRRGQARNSYKLRNGSDGDVYDVIAYTLASDPPFLSIDLDHIRKRAETVLSDGGNQPNFSAALDQLNGLFETGHKPVEYDEEKRTINIIDPHFYFYLRTKAAETLG</sequence>
<dbReference type="eggNOG" id="COG1474">
    <property type="taxonomic scope" value="Bacteria"/>
</dbReference>
<dbReference type="InterPro" id="IPR027417">
    <property type="entry name" value="P-loop_NTPase"/>
</dbReference>
<organism evidence="1 2">
    <name type="scientific">Chthoniobacter flavus Ellin428</name>
    <dbReference type="NCBI Taxonomy" id="497964"/>
    <lineage>
        <taxon>Bacteria</taxon>
        <taxon>Pseudomonadati</taxon>
        <taxon>Verrucomicrobiota</taxon>
        <taxon>Spartobacteria</taxon>
        <taxon>Chthoniobacterales</taxon>
        <taxon>Chthoniobacteraceae</taxon>
        <taxon>Chthoniobacter</taxon>
    </lineage>
</organism>
<evidence type="ECO:0000313" key="1">
    <source>
        <dbReference type="EMBL" id="EDY15819.1"/>
    </source>
</evidence>
<proteinExistence type="predicted"/>
<dbReference type="Proteomes" id="UP000005824">
    <property type="component" value="Unassembled WGS sequence"/>
</dbReference>
<reference evidence="1 2" key="1">
    <citation type="journal article" date="2011" name="J. Bacteriol.">
        <title>Genome sequence of Chthoniobacter flavus Ellin428, an aerobic heterotrophic soil bacterium.</title>
        <authorList>
            <person name="Kant R."/>
            <person name="van Passel M.W."/>
            <person name="Palva A."/>
            <person name="Lucas S."/>
            <person name="Lapidus A."/>
            <person name="Glavina Del Rio T."/>
            <person name="Dalin E."/>
            <person name="Tice H."/>
            <person name="Bruce D."/>
            <person name="Goodwin L."/>
            <person name="Pitluck S."/>
            <person name="Larimer F.W."/>
            <person name="Land M.L."/>
            <person name="Hauser L."/>
            <person name="Sangwan P."/>
            <person name="de Vos W.M."/>
            <person name="Janssen P.H."/>
            <person name="Smidt H."/>
        </authorList>
    </citation>
    <scope>NUCLEOTIDE SEQUENCE [LARGE SCALE GENOMIC DNA]</scope>
    <source>
        <strain evidence="1 2">Ellin428</strain>
    </source>
</reference>
<gene>
    <name evidence="1" type="ORF">CfE428DRAFT_6646</name>
</gene>
<name>B4DCK5_9BACT</name>
<accession>B4DCK5</accession>
<dbReference type="InParanoid" id="B4DCK5"/>
<protein>
    <submittedName>
        <fullName evidence="1">Uncharacterized protein</fullName>
    </submittedName>
</protein>
<dbReference type="AlphaFoldDB" id="B4DCK5"/>
<evidence type="ECO:0000313" key="2">
    <source>
        <dbReference type="Proteomes" id="UP000005824"/>
    </source>
</evidence>